<dbReference type="EMBL" id="LLXJ01007806">
    <property type="protein sequence ID" value="PKB93539.1"/>
    <property type="molecule type" value="Genomic_DNA"/>
</dbReference>
<feature type="non-terminal residue" evidence="1">
    <location>
        <position position="132"/>
    </location>
</feature>
<dbReference type="Proteomes" id="UP000232722">
    <property type="component" value="Unassembled WGS sequence"/>
</dbReference>
<dbReference type="PANTHER" id="PTHR46880:SF5">
    <property type="entry name" value="DUF4371 DOMAIN-CONTAINING PROTEIN"/>
    <property type="match status" value="1"/>
</dbReference>
<reference evidence="1 2" key="2">
    <citation type="submission" date="2017-09" db="EMBL/GenBank/DDBJ databases">
        <title>Extensive intraspecific genome diversity in a model arbuscular mycorrhizal fungus.</title>
        <authorList>
            <person name="Chen E.C."/>
            <person name="Morin E."/>
            <person name="Beaudet D."/>
            <person name="Noel J."/>
            <person name="Ndikumana S."/>
            <person name="Charron P."/>
            <person name="St-Onge C."/>
            <person name="Giorgi J."/>
            <person name="Grigoriev I.V."/>
            <person name="Roux C."/>
            <person name="Martin F.M."/>
            <person name="Corradi N."/>
        </authorList>
    </citation>
    <scope>NUCLEOTIDE SEQUENCE [LARGE SCALE GENOMIC DNA]</scope>
    <source>
        <strain evidence="1 2">A5</strain>
    </source>
</reference>
<comment type="caution">
    <text evidence="1">The sequence shown here is derived from an EMBL/GenBank/DDBJ whole genome shotgun (WGS) entry which is preliminary data.</text>
</comment>
<evidence type="ECO:0000313" key="1">
    <source>
        <dbReference type="EMBL" id="PKB93539.1"/>
    </source>
</evidence>
<dbReference type="AlphaFoldDB" id="A0A2N0NG53"/>
<proteinExistence type="predicted"/>
<gene>
    <name evidence="1" type="ORF">RhiirA5_404989</name>
</gene>
<protein>
    <recommendedName>
        <fullName evidence="3">Zinc finger protein 862-like</fullName>
    </recommendedName>
</protein>
<evidence type="ECO:0000313" key="2">
    <source>
        <dbReference type="Proteomes" id="UP000232722"/>
    </source>
</evidence>
<reference evidence="1 2" key="1">
    <citation type="submission" date="2016-04" db="EMBL/GenBank/DDBJ databases">
        <title>Genome analyses suggest a sexual origin of heterokaryosis in a supposedly ancient asexual fungus.</title>
        <authorList>
            <person name="Ropars J."/>
            <person name="Sedzielewska K."/>
            <person name="Noel J."/>
            <person name="Charron P."/>
            <person name="Farinelli L."/>
            <person name="Marton T."/>
            <person name="Kruger M."/>
            <person name="Pelin A."/>
            <person name="Brachmann A."/>
            <person name="Corradi N."/>
        </authorList>
    </citation>
    <scope>NUCLEOTIDE SEQUENCE [LARGE SCALE GENOMIC DNA]</scope>
    <source>
        <strain evidence="1 2">A5</strain>
    </source>
</reference>
<accession>A0A2N0NG53</accession>
<evidence type="ECO:0008006" key="3">
    <source>
        <dbReference type="Google" id="ProtNLM"/>
    </source>
</evidence>
<dbReference type="SUPFAM" id="SSF53098">
    <property type="entry name" value="Ribonuclease H-like"/>
    <property type="match status" value="1"/>
</dbReference>
<name>A0A2N0NG53_9GLOM</name>
<sequence>MNVINLFITQKELDITKLRHFGSDGAATMTGIRNGVATQLKKLNNFITSTHCVAHRLHLASEEAANETPYFAHYKTIIKGIYSYFSNSYKRMYELKKIKEDMEVSDLTILNDAGLDRDTGFLELNELDFTLA</sequence>
<organism evidence="1 2">
    <name type="scientific">Rhizophagus irregularis</name>
    <dbReference type="NCBI Taxonomy" id="588596"/>
    <lineage>
        <taxon>Eukaryota</taxon>
        <taxon>Fungi</taxon>
        <taxon>Fungi incertae sedis</taxon>
        <taxon>Mucoromycota</taxon>
        <taxon>Glomeromycotina</taxon>
        <taxon>Glomeromycetes</taxon>
        <taxon>Glomerales</taxon>
        <taxon>Glomeraceae</taxon>
        <taxon>Rhizophagus</taxon>
    </lineage>
</organism>
<dbReference type="InterPro" id="IPR012337">
    <property type="entry name" value="RNaseH-like_sf"/>
</dbReference>
<dbReference type="PANTHER" id="PTHR46880">
    <property type="entry name" value="RAS-ASSOCIATING DOMAIN-CONTAINING PROTEIN"/>
    <property type="match status" value="1"/>
</dbReference>